<sequence length="139" mass="15859">MRLLPALFLPTLLTACASPLPRHDPQQAWIDLYTTADNLLMAQRLDDKRWGDGRYFQVSPGAHELEVTLRFEVAGGGALSNVSEPMQMTCELQIRYDNFVAGKRYRLEARPMIMKAQAWLYDDQRNVLARGKVLRCGTF</sequence>
<feature type="signal peptide" evidence="1">
    <location>
        <begin position="1"/>
        <end position="17"/>
    </location>
</feature>
<protein>
    <recommendedName>
        <fullName evidence="4">Lipoprotein</fullName>
    </recommendedName>
</protein>
<evidence type="ECO:0000313" key="3">
    <source>
        <dbReference type="Proteomes" id="UP000198706"/>
    </source>
</evidence>
<dbReference type="Proteomes" id="UP000198706">
    <property type="component" value="Unassembled WGS sequence"/>
</dbReference>
<gene>
    <name evidence="2" type="ORF">SAMN05216186_11296</name>
</gene>
<reference evidence="2 3" key="1">
    <citation type="submission" date="2016-10" db="EMBL/GenBank/DDBJ databases">
        <authorList>
            <person name="de Groot N.N."/>
        </authorList>
    </citation>
    <scope>NUCLEOTIDE SEQUENCE [LARGE SCALE GENOMIC DNA]</scope>
    <source>
        <strain evidence="2 3">JCM 21544</strain>
    </source>
</reference>
<evidence type="ECO:0000313" key="2">
    <source>
        <dbReference type="EMBL" id="SDK95432.1"/>
    </source>
</evidence>
<dbReference type="RefSeq" id="WP_084338961.1">
    <property type="nucleotide sequence ID" value="NZ_FNFD01000012.1"/>
</dbReference>
<proteinExistence type="predicted"/>
<dbReference type="EMBL" id="FNFD01000012">
    <property type="protein sequence ID" value="SDK95432.1"/>
    <property type="molecule type" value="Genomic_DNA"/>
</dbReference>
<keyword evidence="3" id="KW-1185">Reference proteome</keyword>
<dbReference type="AlphaFoldDB" id="A0A1G9G4C8"/>
<accession>A0A1G9G4C8</accession>
<evidence type="ECO:0008006" key="4">
    <source>
        <dbReference type="Google" id="ProtNLM"/>
    </source>
</evidence>
<feature type="chain" id="PRO_5011667136" description="Lipoprotein" evidence="1">
    <location>
        <begin position="18"/>
        <end position="139"/>
    </location>
</feature>
<keyword evidence="1" id="KW-0732">Signal</keyword>
<dbReference type="PROSITE" id="PS51257">
    <property type="entry name" value="PROKAR_LIPOPROTEIN"/>
    <property type="match status" value="1"/>
</dbReference>
<dbReference type="STRING" id="137658.SAMN05216186_11296"/>
<name>A0A1G9G4C8_9PSED</name>
<evidence type="ECO:0000256" key="1">
    <source>
        <dbReference type="SAM" id="SignalP"/>
    </source>
</evidence>
<organism evidence="2 3">
    <name type="scientific">Pseudomonas indica</name>
    <dbReference type="NCBI Taxonomy" id="137658"/>
    <lineage>
        <taxon>Bacteria</taxon>
        <taxon>Pseudomonadati</taxon>
        <taxon>Pseudomonadota</taxon>
        <taxon>Gammaproteobacteria</taxon>
        <taxon>Pseudomonadales</taxon>
        <taxon>Pseudomonadaceae</taxon>
        <taxon>Pseudomonas</taxon>
    </lineage>
</organism>